<dbReference type="AlphaFoldDB" id="A0A813X2D6"/>
<evidence type="ECO:0000313" key="2">
    <source>
        <dbReference type="Proteomes" id="UP000663879"/>
    </source>
</evidence>
<proteinExistence type="predicted"/>
<gene>
    <name evidence="1" type="ORF">OXX778_LOCUS9859</name>
</gene>
<keyword evidence="2" id="KW-1185">Reference proteome</keyword>
<protein>
    <submittedName>
        <fullName evidence="1">Uncharacterized protein</fullName>
    </submittedName>
</protein>
<comment type="caution">
    <text evidence="1">The sequence shown here is derived from an EMBL/GenBank/DDBJ whole genome shotgun (WGS) entry which is preliminary data.</text>
</comment>
<sequence>MKIKYRSIKLGDLTVEKRKEYRERDEKINKNIDKLTTGESNL</sequence>
<dbReference type="Proteomes" id="UP000663879">
    <property type="component" value="Unassembled WGS sequence"/>
</dbReference>
<organism evidence="1 2">
    <name type="scientific">Brachionus calyciflorus</name>
    <dbReference type="NCBI Taxonomy" id="104777"/>
    <lineage>
        <taxon>Eukaryota</taxon>
        <taxon>Metazoa</taxon>
        <taxon>Spiralia</taxon>
        <taxon>Gnathifera</taxon>
        <taxon>Rotifera</taxon>
        <taxon>Eurotatoria</taxon>
        <taxon>Monogononta</taxon>
        <taxon>Pseudotrocha</taxon>
        <taxon>Ploima</taxon>
        <taxon>Brachionidae</taxon>
        <taxon>Brachionus</taxon>
    </lineage>
</organism>
<accession>A0A813X2D6</accession>
<feature type="non-terminal residue" evidence="1">
    <location>
        <position position="42"/>
    </location>
</feature>
<name>A0A813X2D6_9BILA</name>
<dbReference type="EMBL" id="CAJNOC010001494">
    <property type="protein sequence ID" value="CAF0869503.1"/>
    <property type="molecule type" value="Genomic_DNA"/>
</dbReference>
<evidence type="ECO:0000313" key="1">
    <source>
        <dbReference type="EMBL" id="CAF0869503.1"/>
    </source>
</evidence>
<reference evidence="1" key="1">
    <citation type="submission" date="2021-02" db="EMBL/GenBank/DDBJ databases">
        <authorList>
            <person name="Nowell W R."/>
        </authorList>
    </citation>
    <scope>NUCLEOTIDE SEQUENCE</scope>
    <source>
        <strain evidence="1">Ploen Becks lab</strain>
    </source>
</reference>